<evidence type="ECO:0000256" key="2">
    <source>
        <dbReference type="ARBA" id="ARBA00010352"/>
    </source>
</evidence>
<evidence type="ECO:0000256" key="5">
    <source>
        <dbReference type="SAM" id="SignalP"/>
    </source>
</evidence>
<keyword evidence="3" id="KW-0964">Secreted</keyword>
<keyword evidence="4" id="KW-1015">Disulfide bond</keyword>
<dbReference type="Pfam" id="PF05825">
    <property type="entry name" value="PSP94"/>
    <property type="match status" value="1"/>
</dbReference>
<accession>A0A9F5IGT0</accession>
<dbReference type="PANTHER" id="PTHR10500">
    <property type="entry name" value="BETA-MICROSEMINOPROTEIN"/>
    <property type="match status" value="1"/>
</dbReference>
<keyword evidence="6" id="KW-1185">Reference proteome</keyword>
<dbReference type="GO" id="GO:0005576">
    <property type="term" value="C:extracellular region"/>
    <property type="evidence" value="ECO:0007669"/>
    <property type="project" value="UniProtKB-SubCell"/>
</dbReference>
<dbReference type="GeneID" id="103062214"/>
<evidence type="ECO:0000313" key="7">
    <source>
        <dbReference type="RefSeq" id="XP_025024220.1"/>
    </source>
</evidence>
<protein>
    <submittedName>
        <fullName evidence="7">Small serum protein 2-like</fullName>
    </submittedName>
</protein>
<feature type="chain" id="PRO_5039915647" evidence="5">
    <location>
        <begin position="16"/>
        <end position="136"/>
    </location>
</feature>
<keyword evidence="5" id="KW-0732">Signal</keyword>
<dbReference type="InterPro" id="IPR008735">
    <property type="entry name" value="PSP94"/>
</dbReference>
<dbReference type="KEGG" id="pbi:103062214"/>
<evidence type="ECO:0000256" key="1">
    <source>
        <dbReference type="ARBA" id="ARBA00004613"/>
    </source>
</evidence>
<dbReference type="Proteomes" id="UP000695026">
    <property type="component" value="Unplaced"/>
</dbReference>
<reference evidence="7" key="1">
    <citation type="submission" date="2025-08" db="UniProtKB">
        <authorList>
            <consortium name="RefSeq"/>
        </authorList>
    </citation>
    <scope>IDENTIFICATION</scope>
    <source>
        <tissue evidence="7">Liver</tissue>
    </source>
</reference>
<organism evidence="6 7">
    <name type="scientific">Python bivittatus</name>
    <name type="common">Burmese python</name>
    <name type="synonym">Python molurus bivittatus</name>
    <dbReference type="NCBI Taxonomy" id="176946"/>
    <lineage>
        <taxon>Eukaryota</taxon>
        <taxon>Metazoa</taxon>
        <taxon>Chordata</taxon>
        <taxon>Craniata</taxon>
        <taxon>Vertebrata</taxon>
        <taxon>Euteleostomi</taxon>
        <taxon>Lepidosauria</taxon>
        <taxon>Squamata</taxon>
        <taxon>Bifurcata</taxon>
        <taxon>Unidentata</taxon>
        <taxon>Episquamata</taxon>
        <taxon>Toxicofera</taxon>
        <taxon>Serpentes</taxon>
        <taxon>Henophidia</taxon>
        <taxon>Pythonidae</taxon>
        <taxon>Python</taxon>
    </lineage>
</organism>
<gene>
    <name evidence="7" type="primary">LOC103062214</name>
</gene>
<dbReference type="PANTHER" id="PTHR10500:SF7">
    <property type="entry name" value="BETA-MICROSEMINOPROTEIN"/>
    <property type="match status" value="1"/>
</dbReference>
<dbReference type="RefSeq" id="XP_025024220.1">
    <property type="nucleotide sequence ID" value="XM_025168452.1"/>
</dbReference>
<dbReference type="OrthoDB" id="6076852at2759"/>
<evidence type="ECO:0000313" key="6">
    <source>
        <dbReference type="Proteomes" id="UP000695026"/>
    </source>
</evidence>
<sequence>MRVFFSLIIFSFTLATCQEACWFQPNKVNLEGGNQAPYSSEQIIILWLAQVQLESFLLGKVVMPNTCVDPNDRTRHLLGSTWNSDHCLRCECHRDGRLCCTRYGGIAGKEGCKGVVNPETCEYEFYQLDDPSKPCP</sequence>
<evidence type="ECO:0000256" key="4">
    <source>
        <dbReference type="ARBA" id="ARBA00023157"/>
    </source>
</evidence>
<proteinExistence type="inferred from homology"/>
<evidence type="ECO:0000256" key="3">
    <source>
        <dbReference type="ARBA" id="ARBA00022525"/>
    </source>
</evidence>
<comment type="similarity">
    <text evidence="2">Belongs to the beta-microseminoprotein family.</text>
</comment>
<dbReference type="AlphaFoldDB" id="A0A9F5IGT0"/>
<comment type="subcellular location">
    <subcellularLocation>
        <location evidence="1">Secreted</location>
    </subcellularLocation>
</comment>
<feature type="signal peptide" evidence="5">
    <location>
        <begin position="1"/>
        <end position="15"/>
    </location>
</feature>
<dbReference type="OMA" id="ETEIICC"/>
<dbReference type="Gene3D" id="2.60.40.1900">
    <property type="entry name" value="Beta-microseminoprotein (PSP94) domain"/>
    <property type="match status" value="1"/>
</dbReference>
<name>A0A9F5IGT0_PYTBI</name>